<organism evidence="2 3">
    <name type="scientific">Racocetra fulgida</name>
    <dbReference type="NCBI Taxonomy" id="60492"/>
    <lineage>
        <taxon>Eukaryota</taxon>
        <taxon>Fungi</taxon>
        <taxon>Fungi incertae sedis</taxon>
        <taxon>Mucoromycota</taxon>
        <taxon>Glomeromycotina</taxon>
        <taxon>Glomeromycetes</taxon>
        <taxon>Diversisporales</taxon>
        <taxon>Gigasporaceae</taxon>
        <taxon>Racocetra</taxon>
    </lineage>
</organism>
<dbReference type="AlphaFoldDB" id="A0A9N9GDC8"/>
<feature type="region of interest" description="Disordered" evidence="1">
    <location>
        <begin position="136"/>
        <end position="155"/>
    </location>
</feature>
<dbReference type="OrthoDB" id="2536450at2759"/>
<keyword evidence="3" id="KW-1185">Reference proteome</keyword>
<sequence length="198" mass="21375">FKTECTSDLSANNAAVFAVELLFTFYSPLISSYCFKNTTGGSCLFKYRQDYATFAGAGVSPANTNPLNFTVLPDITNVPPTIVCTNCGKALANVFLNFLALNPGDYAILGTNQSEIDNRKLQYTAKCGSSFLDGKIPDTESTSNSTSTSTPETSFFDNPLYKGLIIGGDVENKEMGTRDVENKEMGTREVGTKEAETI</sequence>
<reference evidence="2" key="1">
    <citation type="submission" date="2021-06" db="EMBL/GenBank/DDBJ databases">
        <authorList>
            <person name="Kallberg Y."/>
            <person name="Tangrot J."/>
            <person name="Rosling A."/>
        </authorList>
    </citation>
    <scope>NUCLEOTIDE SEQUENCE</scope>
    <source>
        <strain evidence="2">IN212</strain>
    </source>
</reference>
<protein>
    <submittedName>
        <fullName evidence="2">4019_t:CDS:1</fullName>
    </submittedName>
</protein>
<accession>A0A9N9GDC8</accession>
<evidence type="ECO:0000256" key="1">
    <source>
        <dbReference type="SAM" id="MobiDB-lite"/>
    </source>
</evidence>
<evidence type="ECO:0000313" key="3">
    <source>
        <dbReference type="Proteomes" id="UP000789396"/>
    </source>
</evidence>
<dbReference type="Proteomes" id="UP000789396">
    <property type="component" value="Unassembled WGS sequence"/>
</dbReference>
<gene>
    <name evidence="2" type="ORF">RFULGI_LOCUS6350</name>
</gene>
<comment type="caution">
    <text evidence="2">The sequence shown here is derived from an EMBL/GenBank/DDBJ whole genome shotgun (WGS) entry which is preliminary data.</text>
</comment>
<proteinExistence type="predicted"/>
<evidence type="ECO:0000313" key="2">
    <source>
        <dbReference type="EMBL" id="CAG8594183.1"/>
    </source>
</evidence>
<name>A0A9N9GDC8_9GLOM</name>
<feature type="non-terminal residue" evidence="2">
    <location>
        <position position="198"/>
    </location>
</feature>
<dbReference type="EMBL" id="CAJVPZ010008086">
    <property type="protein sequence ID" value="CAG8594183.1"/>
    <property type="molecule type" value="Genomic_DNA"/>
</dbReference>
<feature type="compositionally biased region" description="Low complexity" evidence="1">
    <location>
        <begin position="139"/>
        <end position="154"/>
    </location>
</feature>